<feature type="chain" id="PRO_5046782631" description="Tetratricopeptide repeat protein" evidence="1">
    <location>
        <begin position="30"/>
        <end position="343"/>
    </location>
</feature>
<evidence type="ECO:0000313" key="3">
    <source>
        <dbReference type="Proteomes" id="UP001221411"/>
    </source>
</evidence>
<evidence type="ECO:0000256" key="1">
    <source>
        <dbReference type="SAM" id="SignalP"/>
    </source>
</evidence>
<evidence type="ECO:0008006" key="4">
    <source>
        <dbReference type="Google" id="ProtNLM"/>
    </source>
</evidence>
<name>A0ABT5EDA2_9BACT</name>
<dbReference type="InterPro" id="IPR011990">
    <property type="entry name" value="TPR-like_helical_dom_sf"/>
</dbReference>
<reference evidence="2 3" key="1">
    <citation type="submission" date="2022-11" db="EMBL/GenBank/DDBJ databases">
        <title>Minimal conservation of predation-associated metabolite biosynthetic gene clusters underscores biosynthetic potential of Myxococcota including descriptions for ten novel species: Archangium lansinium sp. nov., Myxococcus landrumus sp. nov., Nannocystis bai.</title>
        <authorList>
            <person name="Ahearne A."/>
            <person name="Stevens C."/>
            <person name="Dowd S."/>
        </authorList>
    </citation>
    <scope>NUCLEOTIDE SEQUENCE [LARGE SCALE GENOMIC DNA]</scope>
    <source>
        <strain evidence="2 3">RJM3</strain>
    </source>
</reference>
<feature type="signal peptide" evidence="1">
    <location>
        <begin position="1"/>
        <end position="29"/>
    </location>
</feature>
<dbReference type="InterPro" id="IPR019734">
    <property type="entry name" value="TPR_rpt"/>
</dbReference>
<organism evidence="2 3">
    <name type="scientific">Polyangium mundeleinium</name>
    <dbReference type="NCBI Taxonomy" id="2995306"/>
    <lineage>
        <taxon>Bacteria</taxon>
        <taxon>Pseudomonadati</taxon>
        <taxon>Myxococcota</taxon>
        <taxon>Polyangia</taxon>
        <taxon>Polyangiales</taxon>
        <taxon>Polyangiaceae</taxon>
        <taxon>Polyangium</taxon>
    </lineage>
</organism>
<dbReference type="SMART" id="SM00028">
    <property type="entry name" value="TPR"/>
    <property type="match status" value="3"/>
</dbReference>
<keyword evidence="1" id="KW-0732">Signal</keyword>
<dbReference type="Proteomes" id="UP001221411">
    <property type="component" value="Unassembled WGS sequence"/>
</dbReference>
<comment type="caution">
    <text evidence="2">The sequence shown here is derived from an EMBL/GenBank/DDBJ whole genome shotgun (WGS) entry which is preliminary data.</text>
</comment>
<proteinExistence type="predicted"/>
<keyword evidence="3" id="KW-1185">Reference proteome</keyword>
<protein>
    <recommendedName>
        <fullName evidence="4">Tetratricopeptide repeat protein</fullName>
    </recommendedName>
</protein>
<dbReference type="RefSeq" id="WP_271914256.1">
    <property type="nucleotide sequence ID" value="NZ_JAQNDO010000001.1"/>
</dbReference>
<dbReference type="Gene3D" id="1.25.40.10">
    <property type="entry name" value="Tetratricopeptide repeat domain"/>
    <property type="match status" value="1"/>
</dbReference>
<sequence length="343" mass="38208">MKRRWFRTAFVATALAVALVMPAPREALAGPSVWTQVRDPAAASRATLLEEADQFLLKHDLAQSESMFDATGVDLLRMRDVYLLEALKRLEQAGGAESPDARVRLRLGHVLRRLGQDRKPPNPGRIEEAIRVLLTVAHGSAPPAITTSAWNELAIAYAILGKRDQEVHAYGEALAHEPLGHHRAVLFANRAESYMGMGRLDDAIQGYRQALRSLLPIEMFQYGVTALWGLAVATDRDGDLDGALASIALARAYDRDDRKIHEPSWFFSPPHDEAWYDALGAWSTARATDLGAVRAEAYSRAIEGWEAYLERAPDDDRWAPLGRVRLEACKKERDRVLSAARRR</sequence>
<dbReference type="SUPFAM" id="SSF48452">
    <property type="entry name" value="TPR-like"/>
    <property type="match status" value="1"/>
</dbReference>
<evidence type="ECO:0000313" key="2">
    <source>
        <dbReference type="EMBL" id="MDC0739798.1"/>
    </source>
</evidence>
<gene>
    <name evidence="2" type="ORF">POL67_00465</name>
</gene>
<accession>A0ABT5EDA2</accession>
<dbReference type="EMBL" id="JAQNDO010000001">
    <property type="protein sequence ID" value="MDC0739798.1"/>
    <property type="molecule type" value="Genomic_DNA"/>
</dbReference>